<protein>
    <submittedName>
        <fullName evidence="3">SURF6 domain-containing protein</fullName>
    </submittedName>
</protein>
<feature type="compositionally biased region" description="Basic and acidic residues" evidence="1">
    <location>
        <begin position="117"/>
        <end position="129"/>
    </location>
</feature>
<evidence type="ECO:0000313" key="3">
    <source>
        <dbReference type="WBParaSite" id="SSTP_0000130200.1"/>
    </source>
</evidence>
<name>A0A0K0DVN6_STRER</name>
<sequence>MNENNSISFNSNKLKIYSILDKSLSIDDCKYILYNFHDLNKVQIFNQNYLVKNKKDDKSLEQIEDDYIKKISENEKLRVLKKMINVAKHIINDSDTTADGLQKKMTRKREKEKKKRKLEESLDRQRKRKAEYEKLINAGNKILVSEDKENKLKVFKMIE</sequence>
<dbReference type="Proteomes" id="UP000035681">
    <property type="component" value="Unplaced"/>
</dbReference>
<dbReference type="AlphaFoldDB" id="A0A0K0DVN6"/>
<feature type="region of interest" description="Disordered" evidence="1">
    <location>
        <begin position="97"/>
        <end position="129"/>
    </location>
</feature>
<evidence type="ECO:0000313" key="2">
    <source>
        <dbReference type="Proteomes" id="UP000035681"/>
    </source>
</evidence>
<keyword evidence="2" id="KW-1185">Reference proteome</keyword>
<organism evidence="3">
    <name type="scientific">Strongyloides stercoralis</name>
    <name type="common">Threadworm</name>
    <dbReference type="NCBI Taxonomy" id="6248"/>
    <lineage>
        <taxon>Eukaryota</taxon>
        <taxon>Metazoa</taxon>
        <taxon>Ecdysozoa</taxon>
        <taxon>Nematoda</taxon>
        <taxon>Chromadorea</taxon>
        <taxon>Rhabditida</taxon>
        <taxon>Tylenchina</taxon>
        <taxon>Panagrolaimomorpha</taxon>
        <taxon>Strongyloidoidea</taxon>
        <taxon>Strongyloididae</taxon>
        <taxon>Strongyloides</taxon>
    </lineage>
</organism>
<dbReference type="WBParaSite" id="SSTP_0000130200.1">
    <property type="protein sequence ID" value="SSTP_0000130200.1"/>
    <property type="gene ID" value="SSTP_0000130200"/>
</dbReference>
<dbReference type="WBParaSite" id="TCONS_00006064.p1">
    <property type="protein sequence ID" value="TCONS_00006064.p1"/>
    <property type="gene ID" value="XLOC_004245"/>
</dbReference>
<evidence type="ECO:0000256" key="1">
    <source>
        <dbReference type="SAM" id="MobiDB-lite"/>
    </source>
</evidence>
<reference evidence="3" key="1">
    <citation type="submission" date="2015-08" db="UniProtKB">
        <authorList>
            <consortium name="WormBaseParasite"/>
        </authorList>
    </citation>
    <scope>IDENTIFICATION</scope>
</reference>
<proteinExistence type="predicted"/>
<feature type="compositionally biased region" description="Basic residues" evidence="1">
    <location>
        <begin position="104"/>
        <end position="116"/>
    </location>
</feature>
<accession>A0A0K0DVN6</accession>